<gene>
    <name evidence="2" type="ORF">NHE_0041</name>
</gene>
<name>X5H3A8_9RICK</name>
<sequence length="364" mass="39284">MDINELAKHMQTIFAEKLKLNLDVGVFQDALGKLDPFTLSDLQVYVDKVMNFSSNDSVVMQLLNAVSAEKGSQEKLQDLIARWNGHFPDKPLPFIPLSPASASPAALSSGPDVGTIISGISIVLLMIAVTFTIYQTHKLNKLENVWPGAKGGHEVPKDVAARKEELKAVAGVTQSTFDALDRVVRELKERNKGDDSLKAKIKYSNEKVKAAFSKLGDKIAESNENLRTKVKYSNEKVKGALNEFGEKIKDTLTTKKGSFTLPTIDPVALRYTSYDGVRENASGAGPRGEDARANVGDPNLPRSSSLPNPNVSHGQEAGEDARANVGDPNLPRSSSLPNPNAAPSGKVNGVELEQTIREGQVGRS</sequence>
<feature type="region of interest" description="Disordered" evidence="1">
    <location>
        <begin position="279"/>
        <end position="364"/>
    </location>
</feature>
<feature type="compositionally biased region" description="Low complexity" evidence="1">
    <location>
        <begin position="328"/>
        <end position="344"/>
    </location>
</feature>
<dbReference type="EMBL" id="CP007481">
    <property type="protein sequence ID" value="AHX11016.1"/>
    <property type="molecule type" value="Genomic_DNA"/>
</dbReference>
<dbReference type="STRING" id="1286528.NHE_0041"/>
<evidence type="ECO:0000313" key="2">
    <source>
        <dbReference type="EMBL" id="AHX11016.1"/>
    </source>
</evidence>
<reference evidence="2 3" key="1">
    <citation type="submission" date="2014-03" db="EMBL/GenBank/DDBJ databases">
        <title>Sequencing and Comparison of Genomes and Transcriptome Profiles of Human Ehrlichiosis Agents.</title>
        <authorList>
            <person name="Lin M."/>
            <person name="Daugherty S.C."/>
            <person name="Nagaraj S."/>
            <person name="Cheng Z."/>
            <person name="Xiong Q."/>
            <person name="Lin F.-Y."/>
            <person name="Sengamalay N."/>
            <person name="Ott S."/>
            <person name="Godinez A."/>
            <person name="Tallon L.J."/>
            <person name="Sadzewicz L."/>
            <person name="Fraser C.M."/>
            <person name="Dunning Hotopp J.C."/>
            <person name="Rikihisa Y."/>
        </authorList>
    </citation>
    <scope>NUCLEOTIDE SEQUENCE [LARGE SCALE GENOMIC DNA]</scope>
    <source>
        <strain evidence="2 3">Oregon</strain>
    </source>
</reference>
<dbReference type="RefSeq" id="WP_038558692.1">
    <property type="nucleotide sequence ID" value="NZ_CP007481.1"/>
</dbReference>
<evidence type="ECO:0000256" key="1">
    <source>
        <dbReference type="SAM" id="MobiDB-lite"/>
    </source>
</evidence>
<dbReference type="KEGG" id="nhm:NHE_0041"/>
<dbReference type="Proteomes" id="UP000023755">
    <property type="component" value="Chromosome"/>
</dbReference>
<accession>X5H3A8</accession>
<feature type="compositionally biased region" description="Low complexity" evidence="1">
    <location>
        <begin position="298"/>
        <end position="312"/>
    </location>
</feature>
<protein>
    <submittedName>
        <fullName evidence="2">Uncharacterized protein</fullName>
    </submittedName>
</protein>
<organism evidence="2 3">
    <name type="scientific">Neorickettsia helminthoeca str. Oregon</name>
    <dbReference type="NCBI Taxonomy" id="1286528"/>
    <lineage>
        <taxon>Bacteria</taxon>
        <taxon>Pseudomonadati</taxon>
        <taxon>Pseudomonadota</taxon>
        <taxon>Alphaproteobacteria</taxon>
        <taxon>Rickettsiales</taxon>
        <taxon>Anaplasmataceae</taxon>
        <taxon>Neorickettsia</taxon>
    </lineage>
</organism>
<keyword evidence="3" id="KW-1185">Reference proteome</keyword>
<dbReference type="HOGENOM" id="CLU_760380_0_0_5"/>
<evidence type="ECO:0000313" key="3">
    <source>
        <dbReference type="Proteomes" id="UP000023755"/>
    </source>
</evidence>
<dbReference type="AlphaFoldDB" id="X5H3A8"/>
<proteinExistence type="predicted"/>